<accession>A0A3Q0IKE4</accession>
<evidence type="ECO:0000313" key="3">
    <source>
        <dbReference type="Proteomes" id="UP000079169"/>
    </source>
</evidence>
<feature type="transmembrane region" description="Helical" evidence="1">
    <location>
        <begin position="219"/>
        <end position="238"/>
    </location>
</feature>
<dbReference type="SMART" id="SM00703">
    <property type="entry name" value="NRF"/>
    <property type="match status" value="1"/>
</dbReference>
<reference evidence="4" key="1">
    <citation type="submission" date="2025-08" db="UniProtKB">
        <authorList>
            <consortium name="RefSeq"/>
        </authorList>
    </citation>
    <scope>IDENTIFICATION</scope>
</reference>
<sequence>MRGIFLLDSTGRISSHLLSGNSHQLGDYDQCLHIRHSHIRPQYCLGLVDVNAEPSASTDVKKSNHYITEIDTAYVSVLDSTGRISSHLLSGNSHQLGDYDQCLHIRHSHIRPQYCLGLVDVNAEPSASTDVKLVVERVRGNNFIQSHRSNPGHFIPTYTTLKWGLCVPESCSPSSLSQALDVHFNVTLPSSVTVQTRIDPKYCKHEGPLQSTAWPLSTYLAILLFATLLVISLLSTYFDQNDVPLNKLSKSEGLQVLCSLKRNWAQFFLIKKEDIGCIHGLRTVATFMLFFAHNTIPLNNIPFINRTELTEIMFAPFGSLFRSSIVYTDTFLLLSGLLSSYYLQTTSSIPARFGNRLLRMIPAHLAVVIFTANVLPYLNSGPLWSYIVENNARLCVQGWWKNLLFIHNFFPFEQMCAPHTHHLALDVLLRSDDLPSHTT</sequence>
<dbReference type="PANTHER" id="PTHR11161:SF4">
    <property type="entry name" value="DROP DEAD"/>
    <property type="match status" value="1"/>
</dbReference>
<evidence type="ECO:0000256" key="1">
    <source>
        <dbReference type="SAM" id="Phobius"/>
    </source>
</evidence>
<dbReference type="PaxDb" id="121845-A0A3Q0IKE4"/>
<dbReference type="RefSeq" id="XP_026676647.1">
    <property type="nucleotide sequence ID" value="XM_026820846.1"/>
</dbReference>
<keyword evidence="1" id="KW-0472">Membrane</keyword>
<feature type="domain" description="Nose resistant-to-fluoxetine protein N-terminal" evidence="2">
    <location>
        <begin position="41"/>
        <end position="205"/>
    </location>
</feature>
<keyword evidence="1" id="KW-0812">Transmembrane</keyword>
<feature type="transmembrane region" description="Helical" evidence="1">
    <location>
        <begin position="325"/>
        <end position="345"/>
    </location>
</feature>
<feature type="transmembrane region" description="Helical" evidence="1">
    <location>
        <begin position="357"/>
        <end position="378"/>
    </location>
</feature>
<proteinExistence type="predicted"/>
<dbReference type="Pfam" id="PF20146">
    <property type="entry name" value="NRF"/>
    <property type="match status" value="2"/>
</dbReference>
<dbReference type="KEGG" id="dci:113465898"/>
<dbReference type="Proteomes" id="UP000079169">
    <property type="component" value="Unplaced"/>
</dbReference>
<dbReference type="AlphaFoldDB" id="A0A3Q0IKE4"/>
<gene>
    <name evidence="4" type="primary">LOC113465898</name>
</gene>
<dbReference type="GeneID" id="113465898"/>
<evidence type="ECO:0000259" key="2">
    <source>
        <dbReference type="SMART" id="SM00703"/>
    </source>
</evidence>
<dbReference type="InterPro" id="IPR006621">
    <property type="entry name" value="Nose-resist-to-fluoxetine_N"/>
</dbReference>
<dbReference type="STRING" id="121845.A0A3Q0IKE4"/>
<dbReference type="InterPro" id="IPR052728">
    <property type="entry name" value="O2_lipid_transport_reg"/>
</dbReference>
<organism evidence="3 4">
    <name type="scientific">Diaphorina citri</name>
    <name type="common">Asian citrus psyllid</name>
    <dbReference type="NCBI Taxonomy" id="121845"/>
    <lineage>
        <taxon>Eukaryota</taxon>
        <taxon>Metazoa</taxon>
        <taxon>Ecdysozoa</taxon>
        <taxon>Arthropoda</taxon>
        <taxon>Hexapoda</taxon>
        <taxon>Insecta</taxon>
        <taxon>Pterygota</taxon>
        <taxon>Neoptera</taxon>
        <taxon>Paraneoptera</taxon>
        <taxon>Hemiptera</taxon>
        <taxon>Sternorrhyncha</taxon>
        <taxon>Psylloidea</taxon>
        <taxon>Psyllidae</taxon>
        <taxon>Diaphorininae</taxon>
        <taxon>Diaphorina</taxon>
    </lineage>
</organism>
<keyword evidence="1" id="KW-1133">Transmembrane helix</keyword>
<dbReference type="PANTHER" id="PTHR11161">
    <property type="entry name" value="O-ACYLTRANSFERASE"/>
    <property type="match status" value="1"/>
</dbReference>
<keyword evidence="3" id="KW-1185">Reference proteome</keyword>
<evidence type="ECO:0000313" key="4">
    <source>
        <dbReference type="RefSeq" id="XP_026676647.1"/>
    </source>
</evidence>
<protein>
    <submittedName>
        <fullName evidence="4">Nose resistant to fluoxetine protein 6-like</fullName>
    </submittedName>
</protein>
<name>A0A3Q0IKE4_DIACI</name>